<evidence type="ECO:0000256" key="1">
    <source>
        <dbReference type="SAM" id="MobiDB-lite"/>
    </source>
</evidence>
<dbReference type="Proteomes" id="UP000823895">
    <property type="component" value="Unassembled WGS sequence"/>
</dbReference>
<reference evidence="2" key="2">
    <citation type="submission" date="2021-04" db="EMBL/GenBank/DDBJ databases">
        <authorList>
            <person name="Gilroy R."/>
        </authorList>
    </citation>
    <scope>NUCLEOTIDE SEQUENCE</scope>
    <source>
        <strain evidence="2">CHK165-2605</strain>
    </source>
</reference>
<feature type="region of interest" description="Disordered" evidence="1">
    <location>
        <begin position="138"/>
        <end position="157"/>
    </location>
</feature>
<feature type="region of interest" description="Disordered" evidence="1">
    <location>
        <begin position="1"/>
        <end position="30"/>
    </location>
</feature>
<evidence type="ECO:0000313" key="3">
    <source>
        <dbReference type="Proteomes" id="UP000823895"/>
    </source>
</evidence>
<proteinExistence type="predicted"/>
<feature type="region of interest" description="Disordered" evidence="1">
    <location>
        <begin position="43"/>
        <end position="67"/>
    </location>
</feature>
<dbReference type="EMBL" id="DWWI01000100">
    <property type="protein sequence ID" value="HJC42975.1"/>
    <property type="molecule type" value="Genomic_DNA"/>
</dbReference>
<name>A0A9D2T2T3_9FIRM</name>
<organism evidence="2 3">
    <name type="scientific">Candidatus Mediterraneibacter gallistercoris</name>
    <dbReference type="NCBI Taxonomy" id="2838671"/>
    <lineage>
        <taxon>Bacteria</taxon>
        <taxon>Bacillati</taxon>
        <taxon>Bacillota</taxon>
        <taxon>Clostridia</taxon>
        <taxon>Lachnospirales</taxon>
        <taxon>Lachnospiraceae</taxon>
        <taxon>Mediterraneibacter</taxon>
    </lineage>
</organism>
<gene>
    <name evidence="2" type="ORF">H9756_04725</name>
</gene>
<protein>
    <submittedName>
        <fullName evidence="2">DUF4355 domain-containing protein</fullName>
    </submittedName>
</protein>
<evidence type="ECO:0000313" key="2">
    <source>
        <dbReference type="EMBL" id="HJC42975.1"/>
    </source>
</evidence>
<accession>A0A9D2T2T3</accession>
<dbReference type="Pfam" id="PF14265">
    <property type="entry name" value="DUF4355"/>
    <property type="match status" value="1"/>
</dbReference>
<sequence>MEERRITTEEQTEQMENENIQKEGQEKKFTQTDVDRIIKERLSRQKNSHAEEVSEANKAKEQELAGKETEIKQREARLNCKEYLIENELPTALLDVIDTSDSESFKEKTEKVMKIFGTRRQVAPLASTEPHMHNDAIASAFQNPAHRPKPFGYQGED</sequence>
<dbReference type="AlphaFoldDB" id="A0A9D2T2T3"/>
<reference evidence="2" key="1">
    <citation type="journal article" date="2021" name="PeerJ">
        <title>Extensive microbial diversity within the chicken gut microbiome revealed by metagenomics and culture.</title>
        <authorList>
            <person name="Gilroy R."/>
            <person name="Ravi A."/>
            <person name="Getino M."/>
            <person name="Pursley I."/>
            <person name="Horton D.L."/>
            <person name="Alikhan N.F."/>
            <person name="Baker D."/>
            <person name="Gharbi K."/>
            <person name="Hall N."/>
            <person name="Watson M."/>
            <person name="Adriaenssens E.M."/>
            <person name="Foster-Nyarko E."/>
            <person name="Jarju S."/>
            <person name="Secka A."/>
            <person name="Antonio M."/>
            <person name="Oren A."/>
            <person name="Chaudhuri R.R."/>
            <person name="La Ragione R."/>
            <person name="Hildebrand F."/>
            <person name="Pallen M.J."/>
        </authorList>
    </citation>
    <scope>NUCLEOTIDE SEQUENCE</scope>
    <source>
        <strain evidence="2">CHK165-2605</strain>
    </source>
</reference>
<dbReference type="InterPro" id="IPR025580">
    <property type="entry name" value="Gp46"/>
</dbReference>
<feature type="compositionally biased region" description="Basic and acidic residues" evidence="1">
    <location>
        <begin position="19"/>
        <end position="30"/>
    </location>
</feature>
<comment type="caution">
    <text evidence="2">The sequence shown here is derived from an EMBL/GenBank/DDBJ whole genome shotgun (WGS) entry which is preliminary data.</text>
</comment>